<dbReference type="Proteomes" id="UP000009058">
    <property type="component" value="Chromosome 3"/>
</dbReference>
<keyword evidence="3" id="KW-1185">Reference proteome</keyword>
<dbReference type="EMBL" id="CM001233">
    <property type="protein sequence ID" value="EHA53357.1"/>
    <property type="molecule type" value="Genomic_DNA"/>
</dbReference>
<dbReference type="VEuPathDB" id="FungiDB:MGG_16964"/>
<evidence type="ECO:0000313" key="2">
    <source>
        <dbReference type="EMBL" id="EHA53357.1"/>
    </source>
</evidence>
<dbReference type="GeneID" id="12986069"/>
<gene>
    <name evidence="2" type="ORF">MGG_16964</name>
</gene>
<organism evidence="2 3">
    <name type="scientific">Pyricularia oryzae (strain 70-15 / ATCC MYA-4617 / FGSC 8958)</name>
    <name type="common">Rice blast fungus</name>
    <name type="synonym">Magnaporthe oryzae</name>
    <dbReference type="NCBI Taxonomy" id="242507"/>
    <lineage>
        <taxon>Eukaryota</taxon>
        <taxon>Fungi</taxon>
        <taxon>Dikarya</taxon>
        <taxon>Ascomycota</taxon>
        <taxon>Pezizomycotina</taxon>
        <taxon>Sordariomycetes</taxon>
        <taxon>Sordariomycetidae</taxon>
        <taxon>Magnaporthales</taxon>
        <taxon>Pyriculariaceae</taxon>
        <taxon>Pyricularia</taxon>
    </lineage>
</organism>
<sequence length="222" mass="23799">MKFSSLYMGLLVALAVEAAPANLQTRETKPAPIKCANGRGTCQKGGACVVINGGTFTGADDPVCPNLYHSPPFATNRRRELISVGTAGKSRDPTEVWDCFRTAFFAYSIWIPTWPLELPTPFSVWLVEPNGQTSLCPLQDVHFHEVARPDANIRRPLVLINPLGPPGSAKGAVNVLKVVSEQACVDDVDESASCGDALGIDGGADEDLLWEYNPSRSDGVSD</sequence>
<dbReference type="HOGENOM" id="CLU_1245595_0_0_1"/>
<protein>
    <submittedName>
        <fullName evidence="2">Uncharacterized protein</fullName>
    </submittedName>
</protein>
<evidence type="ECO:0000313" key="3">
    <source>
        <dbReference type="Proteomes" id="UP000009058"/>
    </source>
</evidence>
<dbReference type="InParanoid" id="G4N2F2"/>
<feature type="chain" id="PRO_5003466006" evidence="1">
    <location>
        <begin position="19"/>
        <end position="222"/>
    </location>
</feature>
<dbReference type="KEGG" id="mgr:MGG_16964"/>
<feature type="signal peptide" evidence="1">
    <location>
        <begin position="1"/>
        <end position="18"/>
    </location>
</feature>
<proteinExistence type="predicted"/>
<reference evidence="2 3" key="1">
    <citation type="journal article" date="2005" name="Nature">
        <title>The genome sequence of the rice blast fungus Magnaporthe grisea.</title>
        <authorList>
            <person name="Dean R.A."/>
            <person name="Talbot N.J."/>
            <person name="Ebbole D.J."/>
            <person name="Farman M.L."/>
            <person name="Mitchell T.K."/>
            <person name="Orbach M.J."/>
            <person name="Thon M."/>
            <person name="Kulkarni R."/>
            <person name="Xu J.R."/>
            <person name="Pan H."/>
            <person name="Read N.D."/>
            <person name="Lee Y.H."/>
            <person name="Carbone I."/>
            <person name="Brown D."/>
            <person name="Oh Y.Y."/>
            <person name="Donofrio N."/>
            <person name="Jeong J.S."/>
            <person name="Soanes D.M."/>
            <person name="Djonovic S."/>
            <person name="Kolomiets E."/>
            <person name="Rehmeyer C."/>
            <person name="Li W."/>
            <person name="Harding M."/>
            <person name="Kim S."/>
            <person name="Lebrun M.H."/>
            <person name="Bohnert H."/>
            <person name="Coughlan S."/>
            <person name="Butler J."/>
            <person name="Calvo S."/>
            <person name="Ma L.J."/>
            <person name="Nicol R."/>
            <person name="Purcell S."/>
            <person name="Nusbaum C."/>
            <person name="Galagan J.E."/>
            <person name="Birren B.W."/>
        </authorList>
    </citation>
    <scope>NUCLEOTIDE SEQUENCE [LARGE SCALE GENOMIC DNA]</scope>
    <source>
        <strain evidence="3">70-15 / ATCC MYA-4617 / FGSC 8958</strain>
    </source>
</reference>
<dbReference type="RefSeq" id="XP_003713164.1">
    <property type="nucleotide sequence ID" value="XM_003713116.1"/>
</dbReference>
<keyword evidence="1" id="KW-0732">Signal</keyword>
<accession>G4N2F2</accession>
<dbReference type="AlphaFoldDB" id="G4N2F2"/>
<evidence type="ECO:0000256" key="1">
    <source>
        <dbReference type="SAM" id="SignalP"/>
    </source>
</evidence>
<name>G4N2F2_PYRO7</name>
<reference key="2">
    <citation type="submission" date="2011-05" db="EMBL/GenBank/DDBJ databases">
        <title>The Genome Sequence of Magnaporthe oryzae 70-15.</title>
        <authorList>
            <consortium name="The Broad Institute Genome Sequencing Platform"/>
            <person name="Ma L.-J."/>
            <person name="Dead R."/>
            <person name="Young S.K."/>
            <person name="Zeng Q."/>
            <person name="Gargeya S."/>
            <person name="Fitzgerald M."/>
            <person name="Haas B."/>
            <person name="Abouelleil A."/>
            <person name="Alvarado L."/>
            <person name="Arachchi H.M."/>
            <person name="Berlin A."/>
            <person name="Brown A."/>
            <person name="Chapman S.B."/>
            <person name="Chen Z."/>
            <person name="Dunbar C."/>
            <person name="Freedman E."/>
            <person name="Gearin G."/>
            <person name="Gellesch M."/>
            <person name="Goldberg J."/>
            <person name="Griggs A."/>
            <person name="Gujja S."/>
            <person name="Heiman D."/>
            <person name="Howarth C."/>
            <person name="Larson L."/>
            <person name="Lui A."/>
            <person name="MacDonald P.J.P."/>
            <person name="Mehta T."/>
            <person name="Montmayeur A."/>
            <person name="Murphy C."/>
            <person name="Neiman D."/>
            <person name="Pearson M."/>
            <person name="Priest M."/>
            <person name="Roberts A."/>
            <person name="Saif S."/>
            <person name="Shea T."/>
            <person name="Shenoy N."/>
            <person name="Sisk P."/>
            <person name="Stolte C."/>
            <person name="Sykes S."/>
            <person name="Yandava C."/>
            <person name="Wortman J."/>
            <person name="Nusbaum C."/>
            <person name="Birren B."/>
        </authorList>
    </citation>
    <scope>NUCLEOTIDE SEQUENCE</scope>
    <source>
        <strain>70-15</strain>
    </source>
</reference>